<evidence type="ECO:0000313" key="4">
    <source>
        <dbReference type="Proteomes" id="UP001219525"/>
    </source>
</evidence>
<dbReference type="EMBL" id="JARJCW010000017">
    <property type="protein sequence ID" value="KAJ7215433.1"/>
    <property type="molecule type" value="Genomic_DNA"/>
</dbReference>
<evidence type="ECO:0000259" key="2">
    <source>
        <dbReference type="Pfam" id="PF24764"/>
    </source>
</evidence>
<evidence type="ECO:0000256" key="1">
    <source>
        <dbReference type="SAM" id="MobiDB-lite"/>
    </source>
</evidence>
<evidence type="ECO:0000313" key="3">
    <source>
        <dbReference type="EMBL" id="KAJ7215433.1"/>
    </source>
</evidence>
<keyword evidence="4" id="KW-1185">Reference proteome</keyword>
<feature type="compositionally biased region" description="Polar residues" evidence="1">
    <location>
        <begin position="14"/>
        <end position="23"/>
    </location>
</feature>
<sequence>MPGNPLLKGKEKSGNNSRGNNGVDNGEWPEEDVLKESLMRYASTSQPLASRKQKLFEEHGLDIGLTMLKKLNKYFNVPSSRKPIPRETADQLVLNEMADDANKHRGPQTVQQNLALAGYNIPRRIIRETMLLNDPEGYDGRYPGRKRIKRAQLKAHGTWQEIHMDGHEKLGAQALEMGGIGFPIYGMKDKWGTGILYLSVVPDDRHSDVIGHVFLDFVELYGAIPQQVTTDKGSETGHIYGFMTGLKSTYAPNIDLTRYPCHVALKSTNNTPIEGLWRWFQDQCGKNLHLHITKGRDEGIFNPNNPIHVLLVNWIWPPIIQGELDHFTHRWNSHVIRRQRNKLMLSGVSPNELHAHPEHYAGRCFAIPVPEDAILALRDSIKISREAALRWVPDEFDIMARQVYEGLGSPVTSAETAWELFSQMAAIMH</sequence>
<protein>
    <recommendedName>
        <fullName evidence="2">Integrase core domain-containing protein</fullName>
    </recommendedName>
</protein>
<dbReference type="Pfam" id="PF24764">
    <property type="entry name" value="rva_4"/>
    <property type="match status" value="1"/>
</dbReference>
<reference evidence="3" key="1">
    <citation type="submission" date="2023-03" db="EMBL/GenBank/DDBJ databases">
        <title>Massive genome expansion in bonnet fungi (Mycena s.s.) driven by repeated elements and novel gene families across ecological guilds.</title>
        <authorList>
            <consortium name="Lawrence Berkeley National Laboratory"/>
            <person name="Harder C.B."/>
            <person name="Miyauchi S."/>
            <person name="Viragh M."/>
            <person name="Kuo A."/>
            <person name="Thoen E."/>
            <person name="Andreopoulos B."/>
            <person name="Lu D."/>
            <person name="Skrede I."/>
            <person name="Drula E."/>
            <person name="Henrissat B."/>
            <person name="Morin E."/>
            <person name="Kohler A."/>
            <person name="Barry K."/>
            <person name="LaButti K."/>
            <person name="Morin E."/>
            <person name="Salamov A."/>
            <person name="Lipzen A."/>
            <person name="Mereny Z."/>
            <person name="Hegedus B."/>
            <person name="Baldrian P."/>
            <person name="Stursova M."/>
            <person name="Weitz H."/>
            <person name="Taylor A."/>
            <person name="Grigoriev I.V."/>
            <person name="Nagy L.G."/>
            <person name="Martin F."/>
            <person name="Kauserud H."/>
        </authorList>
    </citation>
    <scope>NUCLEOTIDE SEQUENCE</scope>
    <source>
        <strain evidence="3">9144</strain>
    </source>
</reference>
<feature type="region of interest" description="Disordered" evidence="1">
    <location>
        <begin position="1"/>
        <end position="28"/>
    </location>
</feature>
<name>A0AAD6VK32_9AGAR</name>
<dbReference type="AlphaFoldDB" id="A0AAD6VK32"/>
<comment type="caution">
    <text evidence="3">The sequence shown here is derived from an EMBL/GenBank/DDBJ whole genome shotgun (WGS) entry which is preliminary data.</text>
</comment>
<dbReference type="InterPro" id="IPR058913">
    <property type="entry name" value="Integrase_dom_put"/>
</dbReference>
<accession>A0AAD6VK32</accession>
<gene>
    <name evidence="3" type="ORF">GGX14DRAFT_359600</name>
</gene>
<organism evidence="3 4">
    <name type="scientific">Mycena pura</name>
    <dbReference type="NCBI Taxonomy" id="153505"/>
    <lineage>
        <taxon>Eukaryota</taxon>
        <taxon>Fungi</taxon>
        <taxon>Dikarya</taxon>
        <taxon>Basidiomycota</taxon>
        <taxon>Agaricomycotina</taxon>
        <taxon>Agaricomycetes</taxon>
        <taxon>Agaricomycetidae</taxon>
        <taxon>Agaricales</taxon>
        <taxon>Marasmiineae</taxon>
        <taxon>Mycenaceae</taxon>
        <taxon>Mycena</taxon>
    </lineage>
</organism>
<feature type="domain" description="Integrase core" evidence="2">
    <location>
        <begin position="163"/>
        <end position="342"/>
    </location>
</feature>
<proteinExistence type="predicted"/>
<dbReference type="PANTHER" id="PTHR46177:SF1">
    <property type="entry name" value="INTEGRASE CATALYTIC DOMAIN-CONTAINING PROTEIN"/>
    <property type="match status" value="1"/>
</dbReference>
<dbReference type="PANTHER" id="PTHR46177">
    <property type="entry name" value="INTEGRASE CATALYTIC DOMAIN-CONTAINING PROTEIN"/>
    <property type="match status" value="1"/>
</dbReference>
<dbReference type="Proteomes" id="UP001219525">
    <property type="component" value="Unassembled WGS sequence"/>
</dbReference>